<comment type="caution">
    <text evidence="1">The sequence shown here is derived from an EMBL/GenBank/DDBJ whole genome shotgun (WGS) entry which is preliminary data.</text>
</comment>
<dbReference type="EMBL" id="CAJJDP010000094">
    <property type="protein sequence ID" value="CAD8189484.1"/>
    <property type="molecule type" value="Genomic_DNA"/>
</dbReference>
<dbReference type="PANTHER" id="PTHR38934">
    <property type="entry name" value="HYPHALLY REGULATED CELL WALL PROTEIN 1"/>
    <property type="match status" value="1"/>
</dbReference>
<dbReference type="SMART" id="SM00261">
    <property type="entry name" value="FU"/>
    <property type="match status" value="2"/>
</dbReference>
<dbReference type="Proteomes" id="UP000683925">
    <property type="component" value="Unassembled WGS sequence"/>
</dbReference>
<protein>
    <submittedName>
        <fullName evidence="1">Uncharacterized protein</fullName>
    </submittedName>
</protein>
<proteinExistence type="predicted"/>
<accession>A0A8S1WGY4</accession>
<dbReference type="AlphaFoldDB" id="A0A8S1WGY4"/>
<organism evidence="1 2">
    <name type="scientific">Paramecium octaurelia</name>
    <dbReference type="NCBI Taxonomy" id="43137"/>
    <lineage>
        <taxon>Eukaryota</taxon>
        <taxon>Sar</taxon>
        <taxon>Alveolata</taxon>
        <taxon>Ciliophora</taxon>
        <taxon>Intramacronucleata</taxon>
        <taxon>Oligohymenophorea</taxon>
        <taxon>Peniculida</taxon>
        <taxon>Parameciidae</taxon>
        <taxon>Paramecium</taxon>
    </lineage>
</organism>
<dbReference type="OrthoDB" id="320288at2759"/>
<name>A0A8S1WGY4_PAROT</name>
<sequence>MATPLLKIMLQLAIYNNHRIICTYFFRRFFIAFNRHNRHYCKFYHFYITLNNIYPTARDYYESTYQDGDWISIDLYFQSTWSSQNFQFTIGSFQYTYAYNSPTTYPLITGFCDDTPFQIKTLNFTLSLIPSEIQSSIILTSSNTNQGTVSIRNIYVSRIQCYSICTECTGPQYNQCTKCYYGLPTNNICPSCPSNQYYMKEDGCRNICDLRSPLYYDGFCQYYLVLYIDYGYLASEFTNPINLRWQLIYDPQHIDTTPTIINHIPSIFGIFKFNSGIYRYFTNVPDYQYSTYFIGLKISIVLFNDIPINCGIQFKINNIYYGSIYRNTSGIQTAKFTIFKTQAYDLYLTYSSVTSYELISYLDIPKQAFLVSAIGNYTDGTAGWGMAFIQISSGYCPLYCQLCEVPFICKTCVSGYYFYRDGTCISDCSSPYQRLNGSYCYDYDDETPYSQYLIQENIDQTGDPGYFVKYTLISQNGSNFLRGSDIYYSYWFVIANQLLSCYFSIFDDEQFLQ</sequence>
<evidence type="ECO:0000313" key="1">
    <source>
        <dbReference type="EMBL" id="CAD8189484.1"/>
    </source>
</evidence>
<gene>
    <name evidence="1" type="ORF">POCTA_138.1.T0950081</name>
</gene>
<reference evidence="1" key="1">
    <citation type="submission" date="2021-01" db="EMBL/GenBank/DDBJ databases">
        <authorList>
            <consortium name="Genoscope - CEA"/>
            <person name="William W."/>
        </authorList>
    </citation>
    <scope>NUCLEOTIDE SEQUENCE</scope>
</reference>
<dbReference type="OMA" id="WFVIANQ"/>
<keyword evidence="2" id="KW-1185">Reference proteome</keyword>
<evidence type="ECO:0000313" key="2">
    <source>
        <dbReference type="Proteomes" id="UP000683925"/>
    </source>
</evidence>
<dbReference type="CDD" id="cd00064">
    <property type="entry name" value="FU"/>
    <property type="match status" value="1"/>
</dbReference>
<dbReference type="PANTHER" id="PTHR38934:SF6">
    <property type="entry name" value="CHROMOSOME UNDETERMINED SCAFFOLD_176, WHOLE GENOME SHOTGUN SEQUENCE"/>
    <property type="match status" value="1"/>
</dbReference>
<dbReference type="InterPro" id="IPR006212">
    <property type="entry name" value="Furin_repeat"/>
</dbReference>